<dbReference type="KEGG" id="mmuc:C1S78_027525"/>
<protein>
    <submittedName>
        <fullName evidence="2">Uncharacterized protein</fullName>
    </submittedName>
</protein>
<dbReference type="EMBL" id="POTL01000001">
    <property type="protein sequence ID" value="TLH55617.1"/>
    <property type="molecule type" value="Genomic_DNA"/>
</dbReference>
<reference evidence="1 3" key="3">
    <citation type="journal article" date="2019" name="Sci. Rep.">
        <title>Insight into the biology of Mycobacterium mucogenicum and Mycobacterium neoaurum clade members.</title>
        <authorList>
            <person name="Behra P.R.K."/>
            <person name="Pettersson B.M.F."/>
            <person name="Ramesh M."/>
            <person name="Dasgupta S."/>
            <person name="Kirsebom L.A."/>
        </authorList>
    </citation>
    <scope>NUCLEOTIDE SEQUENCE [LARGE SCALE GENOMIC DNA]</scope>
    <source>
        <strain evidence="1 3">DSM 44124</strain>
    </source>
</reference>
<dbReference type="Proteomes" id="UP000309231">
    <property type="component" value="Chromosome"/>
</dbReference>
<evidence type="ECO:0000313" key="1">
    <source>
        <dbReference type="EMBL" id="QPG69094.1"/>
    </source>
</evidence>
<name>A0A8H2JHC1_MYCMU</name>
<sequence>MITFDAARSAVQSDASVREFFGAGFTVDEFGWQNDDVYLMSVDAADGVAMFDAPAVLVDKATGEVIQKTGLLGVPPAPDLQPIGDVPED</sequence>
<dbReference type="EMBL" id="CP062008">
    <property type="protein sequence ID" value="QPG69094.1"/>
    <property type="molecule type" value="Genomic_DNA"/>
</dbReference>
<proteinExistence type="predicted"/>
<reference evidence="1 3" key="2">
    <citation type="journal article" date="2019" name="BMC Evol. Biol.">
        <title>Comparative genomics of Mycobacterium mucogenicum and Mycobacterium neoaurum clade members emphasizing tRNA and non-coding RNA.</title>
        <authorList>
            <person name="Behra P.R.K."/>
            <person name="Pettersson B.M.F."/>
            <person name="Das S."/>
            <person name="Dasgupta S."/>
            <person name="Kirsebom L.A."/>
        </authorList>
    </citation>
    <scope>NUCLEOTIDE SEQUENCE [LARGE SCALE GENOMIC DNA]</scope>
    <source>
        <strain evidence="1 3">DSM 44124</strain>
    </source>
</reference>
<dbReference type="RefSeq" id="WP_053855123.1">
    <property type="nucleotide sequence ID" value="NZ_ANBS01000055.1"/>
</dbReference>
<accession>A0A8H2JHC1</accession>
<dbReference type="GeneID" id="76728713"/>
<dbReference type="AlphaFoldDB" id="A0A8H2JHC1"/>
<keyword evidence="3" id="KW-1185">Reference proteome</keyword>
<gene>
    <name evidence="1" type="ORF">C1S78_027525</name>
    <name evidence="2" type="ORF">C1S78_27475</name>
</gene>
<reference evidence="2" key="1">
    <citation type="submission" date="2018-01" db="EMBL/GenBank/DDBJ databases">
        <title>Comparative genomics of Mycobacterium mucogenicum and Mycobacterium neoaurum clade members emphasizing tRNA and non-coding RNA.</title>
        <authorList>
            <person name="Behra P.R.K."/>
            <person name="Pettersson B.M.F."/>
            <person name="Das S."/>
            <person name="Dasgupta S."/>
            <person name="Kirsebom L.A."/>
        </authorList>
    </citation>
    <scope>NUCLEOTIDE SEQUENCE</scope>
    <source>
        <strain evidence="2">DSM 44124</strain>
    </source>
</reference>
<evidence type="ECO:0000313" key="3">
    <source>
        <dbReference type="Proteomes" id="UP000309231"/>
    </source>
</evidence>
<organism evidence="2">
    <name type="scientific">Mycolicibacterium mucogenicum DSM 44124</name>
    <dbReference type="NCBI Taxonomy" id="1226753"/>
    <lineage>
        <taxon>Bacteria</taxon>
        <taxon>Bacillati</taxon>
        <taxon>Actinomycetota</taxon>
        <taxon>Actinomycetes</taxon>
        <taxon>Mycobacteriales</taxon>
        <taxon>Mycobacteriaceae</taxon>
        <taxon>Mycolicibacterium</taxon>
    </lineage>
</organism>
<evidence type="ECO:0000313" key="2">
    <source>
        <dbReference type="EMBL" id="TLH55617.1"/>
    </source>
</evidence>